<dbReference type="Proteomes" id="UP000579281">
    <property type="component" value="Unassembled WGS sequence"/>
</dbReference>
<protein>
    <submittedName>
        <fullName evidence="1">Uncharacterized protein</fullName>
    </submittedName>
</protein>
<sequence length="56" mass="6396">MEDKIKKGMNEERKYEPAELLCKQIELLAEESKIADPKTLVELSNAMVNLYIALNS</sequence>
<dbReference type="RefSeq" id="WP_184312040.1">
    <property type="nucleotide sequence ID" value="NZ_JACHEN010000025.1"/>
</dbReference>
<evidence type="ECO:0000313" key="1">
    <source>
        <dbReference type="EMBL" id="MBB6217541.1"/>
    </source>
</evidence>
<comment type="caution">
    <text evidence="1">The sequence shown here is derived from an EMBL/GenBank/DDBJ whole genome shotgun (WGS) entry which is preliminary data.</text>
</comment>
<organism evidence="1 2">
    <name type="scientific">Anaerosolibacter carboniphilus</name>
    <dbReference type="NCBI Taxonomy" id="1417629"/>
    <lineage>
        <taxon>Bacteria</taxon>
        <taxon>Bacillati</taxon>
        <taxon>Bacillota</taxon>
        <taxon>Clostridia</taxon>
        <taxon>Peptostreptococcales</taxon>
        <taxon>Thermotaleaceae</taxon>
        <taxon>Anaerosolibacter</taxon>
    </lineage>
</organism>
<dbReference type="AlphaFoldDB" id="A0A841KVS7"/>
<gene>
    <name evidence="1" type="ORF">HNQ80_003664</name>
</gene>
<reference evidence="1 2" key="1">
    <citation type="submission" date="2020-08" db="EMBL/GenBank/DDBJ databases">
        <title>Genomic Encyclopedia of Type Strains, Phase IV (KMG-IV): sequencing the most valuable type-strain genomes for metagenomic binning, comparative biology and taxonomic classification.</title>
        <authorList>
            <person name="Goeker M."/>
        </authorList>
    </citation>
    <scope>NUCLEOTIDE SEQUENCE [LARGE SCALE GENOMIC DNA]</scope>
    <source>
        <strain evidence="1 2">DSM 103526</strain>
    </source>
</reference>
<accession>A0A841KVS7</accession>
<keyword evidence="2" id="KW-1185">Reference proteome</keyword>
<evidence type="ECO:0000313" key="2">
    <source>
        <dbReference type="Proteomes" id="UP000579281"/>
    </source>
</evidence>
<proteinExistence type="predicted"/>
<name>A0A841KVS7_9FIRM</name>
<dbReference type="EMBL" id="JACHEN010000025">
    <property type="protein sequence ID" value="MBB6217541.1"/>
    <property type="molecule type" value="Genomic_DNA"/>
</dbReference>